<reference evidence="2 3" key="1">
    <citation type="submission" date="2018-08" db="EMBL/GenBank/DDBJ databases">
        <title>Jishengella sp. nov., isolated from a root of Azadirachta indica A. Juss. var. siamensis Valenton.</title>
        <authorList>
            <person name="Kuncharoen N."/>
            <person name="Tanasupawat S."/>
            <person name="Kudo T."/>
            <person name="Ohkuma M."/>
        </authorList>
    </citation>
    <scope>NUCLEOTIDE SEQUENCE [LARGE SCALE GENOMIC DNA]</scope>
    <source>
        <strain evidence="2 3">AZ1-13</strain>
    </source>
</reference>
<keyword evidence="3" id="KW-1185">Reference proteome</keyword>
<dbReference type="RefSeq" id="WP_119574071.1">
    <property type="nucleotide sequence ID" value="NZ_QXEC01000005.1"/>
</dbReference>
<keyword evidence="2" id="KW-0547">Nucleotide-binding</keyword>
<dbReference type="InterPro" id="IPR051162">
    <property type="entry name" value="T4SS_component"/>
</dbReference>
<name>A0A418MYI1_9ACTN</name>
<proteinExistence type="predicted"/>
<dbReference type="OrthoDB" id="9758751at2"/>
<protein>
    <submittedName>
        <fullName evidence="2">ATP-binding protein</fullName>
    </submittedName>
</protein>
<dbReference type="EMBL" id="QXEC01000005">
    <property type="protein sequence ID" value="RIV39743.1"/>
    <property type="molecule type" value="Genomic_DNA"/>
</dbReference>
<evidence type="ECO:0000313" key="3">
    <source>
        <dbReference type="Proteomes" id="UP000283832"/>
    </source>
</evidence>
<sequence length="948" mass="101360">MDTWQGFDLHRLTRLPREPRRERTDGVDATSDTTRALLASVTAAHADLLGSGDSAAALLAAWIRRPDDPRVCFVLGGRPHFPPAVGARRVLFPPGALAEELPGEALVDLLDSFPYWVPCAARPDALWGPAPAGRDVPRRGSFDRHAAHLRAAYGWLVIARPLPPPDVEPELDALVGDILPLSRGELSQARRVALERKQARHRELSRAQGGGAWQLRVLVGGTQPRQASSTAALLCGAAELDGLPYALTPAGPPTHFDRADGVTFVGSSELVVALTRPPARELPGVRLAQPHTFDVTPESGGPGDLVIGTVRDEVDADVGDLTLSTAALNRHTFVCGATGAGKSQTVRHLLEQATRAGIPWLVVEPAKAEYARMSARIAPLGADLVVLRPGAVEAPPAGLNPFEPAPGFPLQTHADLLRALFLASFQQQEPFPQILAAAIGRCYEEFGWDPALSEPTRPGHQPRYPTLGDLQRVAETVVSEIGYGREVAADVLGFIRVRIASLRLGTTGRFLEGGHPLDFAALLDRNVVLEIEDVGDDADKAFLMGAIVLRLVEHLRIAARDRAGSSLRHLTVVEEAHRLLRRPPGGEGGAAAHAVELFATLLAEIRAYGEGLVIAEQVPSKLIPDVIKNTAVKIVHRLPAADDRQSVGATMNLDDEQSRFLVTLTPGQGAVFSDGMDRPILVRVPDGSATERTGPLRAAPVSEVIGRRSGTCGQSCRQQPCTLREMRTAQHRLADEPPLLVWAELAVLAHLVGRATPVPRPDVLATLTAPSVFAATAPPVPARVLDCAVSHAVDDAVAVRSAALPVDVSPADLAAHVSLTIRQVLAGGRPDCTGDARRYLARVYRWEAVRHALTTDDGTGRHPRSAEWEARFRRPIPGASRAEQAQTVQAWLVAESAAEADRDSVAYGSRRPAALALALGTDVHRALDLLGQFVDAEWAVSTLVAPTD</sequence>
<dbReference type="SUPFAM" id="SSF52540">
    <property type="entry name" value="P-loop containing nucleoside triphosphate hydrolases"/>
    <property type="match status" value="1"/>
</dbReference>
<gene>
    <name evidence="2" type="ORF">D2L64_08035</name>
</gene>
<dbReference type="AlphaFoldDB" id="A0A418MYI1"/>
<organism evidence="2 3">
    <name type="scientific">Micromonospora radicis</name>
    <dbReference type="NCBI Taxonomy" id="1894971"/>
    <lineage>
        <taxon>Bacteria</taxon>
        <taxon>Bacillati</taxon>
        <taxon>Actinomycetota</taxon>
        <taxon>Actinomycetes</taxon>
        <taxon>Micromonosporales</taxon>
        <taxon>Micromonosporaceae</taxon>
        <taxon>Micromonospora</taxon>
    </lineage>
</organism>
<accession>A0A418MYI1</accession>
<keyword evidence="2" id="KW-0067">ATP-binding</keyword>
<comment type="caution">
    <text evidence="2">The sequence shown here is derived from an EMBL/GenBank/DDBJ whole genome shotgun (WGS) entry which is preliminary data.</text>
</comment>
<dbReference type="GO" id="GO:0005524">
    <property type="term" value="F:ATP binding"/>
    <property type="evidence" value="ECO:0007669"/>
    <property type="project" value="UniProtKB-KW"/>
</dbReference>
<dbReference type="Pfam" id="PF01935">
    <property type="entry name" value="DUF87"/>
    <property type="match status" value="1"/>
</dbReference>
<dbReference type="PANTHER" id="PTHR30121:SF6">
    <property type="entry name" value="SLR6007 PROTEIN"/>
    <property type="match status" value="1"/>
</dbReference>
<evidence type="ECO:0000313" key="2">
    <source>
        <dbReference type="EMBL" id="RIV39743.1"/>
    </source>
</evidence>
<dbReference type="Gene3D" id="3.40.50.300">
    <property type="entry name" value="P-loop containing nucleotide triphosphate hydrolases"/>
    <property type="match status" value="2"/>
</dbReference>
<dbReference type="InterPro" id="IPR027417">
    <property type="entry name" value="P-loop_NTPase"/>
</dbReference>
<evidence type="ECO:0000259" key="1">
    <source>
        <dbReference type="Pfam" id="PF01935"/>
    </source>
</evidence>
<feature type="domain" description="Helicase HerA central" evidence="1">
    <location>
        <begin position="320"/>
        <end position="403"/>
    </location>
</feature>
<dbReference type="Proteomes" id="UP000283832">
    <property type="component" value="Unassembled WGS sequence"/>
</dbReference>
<dbReference type="InterPro" id="IPR002789">
    <property type="entry name" value="HerA_central"/>
</dbReference>
<dbReference type="PANTHER" id="PTHR30121">
    <property type="entry name" value="UNCHARACTERIZED PROTEIN YJGR-RELATED"/>
    <property type="match status" value="1"/>
</dbReference>